<dbReference type="SUPFAM" id="SSF54160">
    <property type="entry name" value="Chromo domain-like"/>
    <property type="match status" value="1"/>
</dbReference>
<feature type="domain" description="Chromo" evidence="4">
    <location>
        <begin position="20"/>
        <end position="78"/>
    </location>
</feature>
<dbReference type="PANTHER" id="PTHR22812">
    <property type="entry name" value="CHROMOBOX PROTEIN"/>
    <property type="match status" value="1"/>
</dbReference>
<proteinExistence type="predicted"/>
<dbReference type="Gene3D" id="2.40.50.40">
    <property type="match status" value="1"/>
</dbReference>
<dbReference type="InterPro" id="IPR016197">
    <property type="entry name" value="Chromo-like_dom_sf"/>
</dbReference>
<protein>
    <recommendedName>
        <fullName evidence="4">Chromo domain-containing protein</fullName>
    </recommendedName>
</protein>
<reference evidence="5" key="1">
    <citation type="submission" date="2022-01" db="EMBL/GenBank/DDBJ databases">
        <authorList>
            <person name="King R."/>
        </authorList>
    </citation>
    <scope>NUCLEOTIDE SEQUENCE</scope>
</reference>
<keyword evidence="2" id="KW-0539">Nucleus</keyword>
<feature type="region of interest" description="Disordered" evidence="3">
    <location>
        <begin position="68"/>
        <end position="116"/>
    </location>
</feature>
<comment type="subcellular location">
    <subcellularLocation>
        <location evidence="1">Nucleus</location>
    </subcellularLocation>
</comment>
<evidence type="ECO:0000259" key="4">
    <source>
        <dbReference type="PROSITE" id="PS50013"/>
    </source>
</evidence>
<evidence type="ECO:0000313" key="6">
    <source>
        <dbReference type="Proteomes" id="UP001152799"/>
    </source>
</evidence>
<dbReference type="PROSITE" id="PS50013">
    <property type="entry name" value="CHROMO_2"/>
    <property type="match status" value="1"/>
</dbReference>
<evidence type="ECO:0000256" key="1">
    <source>
        <dbReference type="ARBA" id="ARBA00004123"/>
    </source>
</evidence>
<dbReference type="Pfam" id="PF00385">
    <property type="entry name" value="Chromo"/>
    <property type="match status" value="1"/>
</dbReference>
<name>A0A9N9MHA0_9CUCU</name>
<dbReference type="AlphaFoldDB" id="A0A9N9MHA0"/>
<sequence length="116" mass="13715">MEKPTKPSMDGSDSSEEEYFVVEKIIDRRIKNGKVEYFVKWKDYSEEENTWESDYNLECPVLIEKFEKNRRANPYKEKTDSSGKDYDEKRSSNGSNDSHKEDEKQAQRDDSEKKVG</sequence>
<dbReference type="Proteomes" id="UP001152799">
    <property type="component" value="Chromosome 2"/>
</dbReference>
<evidence type="ECO:0000256" key="3">
    <source>
        <dbReference type="SAM" id="MobiDB-lite"/>
    </source>
</evidence>
<accession>A0A9N9MHA0</accession>
<dbReference type="EMBL" id="OU892278">
    <property type="protein sequence ID" value="CAG9764239.1"/>
    <property type="molecule type" value="Genomic_DNA"/>
</dbReference>
<keyword evidence="6" id="KW-1185">Reference proteome</keyword>
<dbReference type="PRINTS" id="PR00504">
    <property type="entry name" value="CHROMODOMAIN"/>
</dbReference>
<dbReference type="InterPro" id="IPR051219">
    <property type="entry name" value="Heterochromatin_chromo-domain"/>
</dbReference>
<dbReference type="OrthoDB" id="433924at2759"/>
<dbReference type="SMART" id="SM00298">
    <property type="entry name" value="CHROMO"/>
    <property type="match status" value="1"/>
</dbReference>
<dbReference type="InterPro" id="IPR017984">
    <property type="entry name" value="Chromo_dom_subgr"/>
</dbReference>
<dbReference type="InterPro" id="IPR023780">
    <property type="entry name" value="Chromo_domain"/>
</dbReference>
<dbReference type="GO" id="GO:0005694">
    <property type="term" value="C:chromosome"/>
    <property type="evidence" value="ECO:0007669"/>
    <property type="project" value="UniProtKB-ARBA"/>
</dbReference>
<gene>
    <name evidence="5" type="ORF">CEUTPL_LOCUS4881</name>
</gene>
<dbReference type="GO" id="GO:0005634">
    <property type="term" value="C:nucleus"/>
    <property type="evidence" value="ECO:0007669"/>
    <property type="project" value="UniProtKB-SubCell"/>
</dbReference>
<organism evidence="5 6">
    <name type="scientific">Ceutorhynchus assimilis</name>
    <name type="common">cabbage seed weevil</name>
    <dbReference type="NCBI Taxonomy" id="467358"/>
    <lineage>
        <taxon>Eukaryota</taxon>
        <taxon>Metazoa</taxon>
        <taxon>Ecdysozoa</taxon>
        <taxon>Arthropoda</taxon>
        <taxon>Hexapoda</taxon>
        <taxon>Insecta</taxon>
        <taxon>Pterygota</taxon>
        <taxon>Neoptera</taxon>
        <taxon>Endopterygota</taxon>
        <taxon>Coleoptera</taxon>
        <taxon>Polyphaga</taxon>
        <taxon>Cucujiformia</taxon>
        <taxon>Curculionidae</taxon>
        <taxon>Ceutorhynchinae</taxon>
        <taxon>Ceutorhynchus</taxon>
    </lineage>
</organism>
<dbReference type="PROSITE" id="PS00598">
    <property type="entry name" value="CHROMO_1"/>
    <property type="match status" value="1"/>
</dbReference>
<evidence type="ECO:0000313" key="5">
    <source>
        <dbReference type="EMBL" id="CAG9764239.1"/>
    </source>
</evidence>
<dbReference type="InterPro" id="IPR023779">
    <property type="entry name" value="Chromodomain_CS"/>
</dbReference>
<dbReference type="InterPro" id="IPR000953">
    <property type="entry name" value="Chromo/chromo_shadow_dom"/>
</dbReference>
<evidence type="ECO:0000256" key="2">
    <source>
        <dbReference type="ARBA" id="ARBA00023242"/>
    </source>
</evidence>